<evidence type="ECO:0000313" key="2">
    <source>
        <dbReference type="Proteomes" id="UP001156670"/>
    </source>
</evidence>
<keyword evidence="2" id="KW-1185">Reference proteome</keyword>
<sequence length="374" mass="41644">MPYEQPTVRSAAIIAMHLIDIADAIDLSNVELLWDQQRPSTSVRSKLGSTPPKAVAFGVPPVLLKLDPLELLLRGQMYQADVTARLYDFGAVAFSVRIPVASCNWGAFSQRVNAVDALLGPGADSLIWGQLLQQVRAALLPALSKPTTASLHEDYLLGIVHAFEETVPANTMHEQIDLVPLLSGEQRTLSEQARRDLLQHRFSYYLDDLVVLTWDRAFIYEPRGDSDVADILEVANAQLLEMRFYDELLDAELPRMYDMVEAAHHAGNPLASRRFADLARKLYTLVAEVTEITEKVDNALQVTEDVYLARVYAAALDLFRVSRVSDAVDRKLAIIRDTYAALYEEASGKRAELLELAIIVLIVVEIVIAILRHA</sequence>
<name>A0ABQ5XHW5_9GAMM</name>
<reference evidence="2" key="1">
    <citation type="journal article" date="2019" name="Int. J. Syst. Evol. Microbiol.">
        <title>The Global Catalogue of Microorganisms (GCM) 10K type strain sequencing project: providing services to taxonomists for standard genome sequencing and annotation.</title>
        <authorList>
            <consortium name="The Broad Institute Genomics Platform"/>
            <consortium name="The Broad Institute Genome Sequencing Center for Infectious Disease"/>
            <person name="Wu L."/>
            <person name="Ma J."/>
        </authorList>
    </citation>
    <scope>NUCLEOTIDE SEQUENCE [LARGE SCALE GENOMIC DNA]</scope>
    <source>
        <strain evidence="2">NBRC 111980</strain>
    </source>
</reference>
<gene>
    <name evidence="1" type="ORF">GCM10007901_01270</name>
</gene>
<dbReference type="RefSeq" id="WP_284318956.1">
    <property type="nucleotide sequence ID" value="NZ_BSOB01000003.1"/>
</dbReference>
<dbReference type="Proteomes" id="UP001156670">
    <property type="component" value="Unassembled WGS sequence"/>
</dbReference>
<evidence type="ECO:0000313" key="1">
    <source>
        <dbReference type="EMBL" id="GLQ91177.1"/>
    </source>
</evidence>
<dbReference type="EMBL" id="BSOB01000003">
    <property type="protein sequence ID" value="GLQ91177.1"/>
    <property type="molecule type" value="Genomic_DNA"/>
</dbReference>
<comment type="caution">
    <text evidence="1">The sequence shown here is derived from an EMBL/GenBank/DDBJ whole genome shotgun (WGS) entry which is preliminary data.</text>
</comment>
<organism evidence="1 2">
    <name type="scientific">Dyella acidisoli</name>
    <dbReference type="NCBI Taxonomy" id="1867834"/>
    <lineage>
        <taxon>Bacteria</taxon>
        <taxon>Pseudomonadati</taxon>
        <taxon>Pseudomonadota</taxon>
        <taxon>Gammaproteobacteria</taxon>
        <taxon>Lysobacterales</taxon>
        <taxon>Rhodanobacteraceae</taxon>
        <taxon>Dyella</taxon>
    </lineage>
</organism>
<protein>
    <recommendedName>
        <fullName evidence="3">DUF155 domain-containing protein</fullName>
    </recommendedName>
</protein>
<proteinExistence type="predicted"/>
<accession>A0ABQ5XHW5</accession>
<evidence type="ECO:0008006" key="3">
    <source>
        <dbReference type="Google" id="ProtNLM"/>
    </source>
</evidence>